<keyword evidence="2" id="KW-1185">Reference proteome</keyword>
<gene>
    <name evidence="1" type="ORF">DPEC_G00218110</name>
</gene>
<organism evidence="1 2">
    <name type="scientific">Dallia pectoralis</name>
    <name type="common">Alaska blackfish</name>
    <dbReference type="NCBI Taxonomy" id="75939"/>
    <lineage>
        <taxon>Eukaryota</taxon>
        <taxon>Metazoa</taxon>
        <taxon>Chordata</taxon>
        <taxon>Craniata</taxon>
        <taxon>Vertebrata</taxon>
        <taxon>Euteleostomi</taxon>
        <taxon>Actinopterygii</taxon>
        <taxon>Neopterygii</taxon>
        <taxon>Teleostei</taxon>
        <taxon>Protacanthopterygii</taxon>
        <taxon>Esociformes</taxon>
        <taxon>Umbridae</taxon>
        <taxon>Dallia</taxon>
    </lineage>
</organism>
<evidence type="ECO:0000313" key="1">
    <source>
        <dbReference type="EMBL" id="KAJ7998010.1"/>
    </source>
</evidence>
<accession>A0ACC2G3B0</accession>
<sequence length="75" mass="8221">MSCLLSELQDCKLFKTVHESEKTTTPSCTFSSTHCKANSTAINSAVNTARGSDSRRGMCWVLVSQCVSPAHVRWV</sequence>
<comment type="caution">
    <text evidence="1">The sequence shown here is derived from an EMBL/GenBank/DDBJ whole genome shotgun (WGS) entry which is preliminary data.</text>
</comment>
<reference evidence="1" key="1">
    <citation type="submission" date="2021-05" db="EMBL/GenBank/DDBJ databases">
        <authorList>
            <person name="Pan Q."/>
            <person name="Jouanno E."/>
            <person name="Zahm M."/>
            <person name="Klopp C."/>
            <person name="Cabau C."/>
            <person name="Louis A."/>
            <person name="Berthelot C."/>
            <person name="Parey E."/>
            <person name="Roest Crollius H."/>
            <person name="Montfort J."/>
            <person name="Robinson-Rechavi M."/>
            <person name="Bouchez O."/>
            <person name="Lampietro C."/>
            <person name="Lopez Roques C."/>
            <person name="Donnadieu C."/>
            <person name="Postlethwait J."/>
            <person name="Bobe J."/>
            <person name="Dillon D."/>
            <person name="Chandos A."/>
            <person name="von Hippel F."/>
            <person name="Guiguen Y."/>
        </authorList>
    </citation>
    <scope>NUCLEOTIDE SEQUENCE</scope>
    <source>
        <strain evidence="1">YG-Jan2019</strain>
    </source>
</reference>
<protein>
    <submittedName>
        <fullName evidence="1">Uncharacterized protein</fullName>
    </submittedName>
</protein>
<dbReference type="Proteomes" id="UP001157502">
    <property type="component" value="Chromosome 18"/>
</dbReference>
<name>A0ACC2G3B0_DALPE</name>
<proteinExistence type="predicted"/>
<dbReference type="EMBL" id="CM055745">
    <property type="protein sequence ID" value="KAJ7998010.1"/>
    <property type="molecule type" value="Genomic_DNA"/>
</dbReference>
<evidence type="ECO:0000313" key="2">
    <source>
        <dbReference type="Proteomes" id="UP001157502"/>
    </source>
</evidence>